<reference evidence="1" key="2">
    <citation type="submission" date="2021-03" db="UniProtKB">
        <authorList>
            <consortium name="EnsemblPlants"/>
        </authorList>
    </citation>
    <scope>IDENTIFICATION</scope>
</reference>
<sequence>MEFGTVKMYPQPKEYADKSDKSGLKSFMVENTKFKIEVSDEDDLSLKEEFVKQPFGPSLKMEDEEF</sequence>
<dbReference type="Gramene" id="AUR62025066-RA">
    <property type="protein sequence ID" value="AUR62025066-RA:cds"/>
    <property type="gene ID" value="AUR62025066"/>
</dbReference>
<accession>A0A803M839</accession>
<evidence type="ECO:0000313" key="1">
    <source>
        <dbReference type="EnsemblPlants" id="AUR62025065-RA:cds"/>
    </source>
</evidence>
<dbReference type="Gramene" id="AUR62025065-RA">
    <property type="protein sequence ID" value="AUR62025065-RA:cds"/>
    <property type="gene ID" value="AUR62025065"/>
</dbReference>
<dbReference type="EnsemblPlants" id="AUR62025065-RA">
    <property type="protein sequence ID" value="AUR62025065-RA:cds"/>
    <property type="gene ID" value="AUR62025065"/>
</dbReference>
<accession>A0A803M840</accession>
<proteinExistence type="predicted"/>
<organism evidence="1 2">
    <name type="scientific">Chenopodium quinoa</name>
    <name type="common">Quinoa</name>
    <dbReference type="NCBI Taxonomy" id="63459"/>
    <lineage>
        <taxon>Eukaryota</taxon>
        <taxon>Viridiplantae</taxon>
        <taxon>Streptophyta</taxon>
        <taxon>Embryophyta</taxon>
        <taxon>Tracheophyta</taxon>
        <taxon>Spermatophyta</taxon>
        <taxon>Magnoliopsida</taxon>
        <taxon>eudicotyledons</taxon>
        <taxon>Gunneridae</taxon>
        <taxon>Pentapetalae</taxon>
        <taxon>Caryophyllales</taxon>
        <taxon>Chenopodiaceae</taxon>
        <taxon>Chenopodioideae</taxon>
        <taxon>Atripliceae</taxon>
        <taxon>Chenopodium</taxon>
    </lineage>
</organism>
<name>A0A803M839_CHEQI</name>
<dbReference type="EnsemblPlants" id="AUR62025066-RA">
    <property type="protein sequence ID" value="AUR62025066-RA:cds"/>
    <property type="gene ID" value="AUR62025066"/>
</dbReference>
<reference evidence="1" key="1">
    <citation type="journal article" date="2017" name="Nature">
        <title>The genome of Chenopodium quinoa.</title>
        <authorList>
            <person name="Jarvis D.E."/>
            <person name="Ho Y.S."/>
            <person name="Lightfoot D.J."/>
            <person name="Schmoeckel S.M."/>
            <person name="Li B."/>
            <person name="Borm T.J.A."/>
            <person name="Ohyanagi H."/>
            <person name="Mineta K."/>
            <person name="Michell C.T."/>
            <person name="Saber N."/>
            <person name="Kharbatia N.M."/>
            <person name="Rupper R.R."/>
            <person name="Sharp A.R."/>
            <person name="Dally N."/>
            <person name="Boughton B.A."/>
            <person name="Woo Y.H."/>
            <person name="Gao G."/>
            <person name="Schijlen E.G.W.M."/>
            <person name="Guo X."/>
            <person name="Momin A.A."/>
            <person name="Negrao S."/>
            <person name="Al-Babili S."/>
            <person name="Gehring C."/>
            <person name="Roessner U."/>
            <person name="Jung C."/>
            <person name="Murphy K."/>
            <person name="Arold S.T."/>
            <person name="Gojobori T."/>
            <person name="van der Linden C.G."/>
            <person name="van Loo E.N."/>
            <person name="Jellen E.N."/>
            <person name="Maughan P.J."/>
            <person name="Tester M."/>
        </authorList>
    </citation>
    <scope>NUCLEOTIDE SEQUENCE [LARGE SCALE GENOMIC DNA]</scope>
    <source>
        <strain evidence="1">cv. PI 614886</strain>
    </source>
</reference>
<protein>
    <submittedName>
        <fullName evidence="1">Uncharacterized protein</fullName>
    </submittedName>
</protein>
<keyword evidence="2" id="KW-1185">Reference proteome</keyword>
<dbReference type="Proteomes" id="UP000596660">
    <property type="component" value="Unplaced"/>
</dbReference>
<dbReference type="AlphaFoldDB" id="A0A803M839"/>
<evidence type="ECO:0000313" key="2">
    <source>
        <dbReference type="Proteomes" id="UP000596660"/>
    </source>
</evidence>